<keyword evidence="6" id="KW-1185">Reference proteome</keyword>
<feature type="repeat" description="TPR" evidence="1">
    <location>
        <begin position="426"/>
        <end position="459"/>
    </location>
</feature>
<evidence type="ECO:0000256" key="1">
    <source>
        <dbReference type="PROSITE-ProRule" id="PRU00339"/>
    </source>
</evidence>
<evidence type="ECO:0000256" key="3">
    <source>
        <dbReference type="SAM" id="Phobius"/>
    </source>
</evidence>
<dbReference type="Pfam" id="PF00515">
    <property type="entry name" value="TPR_1"/>
    <property type="match status" value="1"/>
</dbReference>
<reference evidence="6" key="1">
    <citation type="journal article" date="2019" name="Int. J. Syst. Evol. Microbiol.">
        <title>The Global Catalogue of Microorganisms (GCM) 10K type strain sequencing project: providing services to taxonomists for standard genome sequencing and annotation.</title>
        <authorList>
            <consortium name="The Broad Institute Genomics Platform"/>
            <consortium name="The Broad Institute Genome Sequencing Center for Infectious Disease"/>
            <person name="Wu L."/>
            <person name="Ma J."/>
        </authorList>
    </citation>
    <scope>NUCLEOTIDE SEQUENCE [LARGE SCALE GENOMIC DNA]</scope>
    <source>
        <strain evidence="6">JCM 17728</strain>
    </source>
</reference>
<keyword evidence="3" id="KW-0812">Transmembrane</keyword>
<feature type="transmembrane region" description="Helical" evidence="3">
    <location>
        <begin position="62"/>
        <end position="83"/>
    </location>
</feature>
<dbReference type="SUPFAM" id="SSF53300">
    <property type="entry name" value="vWA-like"/>
    <property type="match status" value="1"/>
</dbReference>
<dbReference type="RefSeq" id="WP_345291762.1">
    <property type="nucleotide sequence ID" value="NZ_BAABFV010000001.1"/>
</dbReference>
<dbReference type="Pfam" id="PF13519">
    <property type="entry name" value="VWA_2"/>
    <property type="match status" value="1"/>
</dbReference>
<sequence length="587" mass="66885">MPDLSLFHFIRPWALLLIVPAIILYWLYQNQSTQQEGWSAIIDQHLLDWIMPRSDKARALKYLPIMLLSFWIIASVALAGPTWKKTPQPVFSSKATQVILLDLSLSMDADDIKPSRLERAKFKIKDYLKLHHEGLTGLVVYAGEGFILSPLTSDKDTIENLLGALSTKIMPVLGSRPESGFELAIDLLDNTGLAQGKILWFTDGADQESLDDITEQLDDTPYQLNILAIGSEDGAPIKLSDEEGFLKDRNGNIVIPQIDYSLLTQFAQNTDALLTPVTVDNQDVQLMAQASSIPTTGTDQENKFADDWFDLGYWLILLLLPIALLSFKHRNLLGCLCFVTFASIVSTPIHAASEAKPKVEAEIGTVEKLFLNKDQQGKKLLDKKSPAKAYSTFEDQRWKAVSAYRMGSFDTAQNLFNKLPTETLTADDYYNKANSLALNGDYEQAIDTYNKALEINPSHADAEYNKSIIEQMKQQQDQQNDNGQNQEQESEQQNQDQQSQQQNQQNSEQDSEQESSEQNEQAQEQQEQEQQRLTPEQLEEQFKEDEKDQEMEQWLKRLSDDPGGLLRRKMYREYQRRGHKQHVEENW</sequence>
<keyword evidence="3" id="KW-1133">Transmembrane helix</keyword>
<gene>
    <name evidence="5" type="ORF">GCM10023151_06470</name>
</gene>
<dbReference type="Gene3D" id="3.40.50.410">
    <property type="entry name" value="von Willebrand factor, type A domain"/>
    <property type="match status" value="1"/>
</dbReference>
<evidence type="ECO:0000313" key="6">
    <source>
        <dbReference type="Proteomes" id="UP001501011"/>
    </source>
</evidence>
<dbReference type="PANTHER" id="PTHR22550">
    <property type="entry name" value="SPORE GERMINATION PROTEIN"/>
    <property type="match status" value="1"/>
</dbReference>
<keyword evidence="3" id="KW-0472">Membrane</keyword>
<dbReference type="InterPro" id="IPR002035">
    <property type="entry name" value="VWF_A"/>
</dbReference>
<feature type="domain" description="VWFA" evidence="4">
    <location>
        <begin position="98"/>
        <end position="204"/>
    </location>
</feature>
<proteinExistence type="predicted"/>
<feature type="transmembrane region" description="Helical" evidence="3">
    <location>
        <begin position="6"/>
        <end position="28"/>
    </location>
</feature>
<comment type="caution">
    <text evidence="5">The sequence shown here is derived from an EMBL/GenBank/DDBJ whole genome shotgun (WGS) entry which is preliminary data.</text>
</comment>
<dbReference type="PROSITE" id="PS50005">
    <property type="entry name" value="TPR"/>
    <property type="match status" value="1"/>
</dbReference>
<name>A0ABP8IEY6_9GAMM</name>
<dbReference type="PROSITE" id="PS50293">
    <property type="entry name" value="TPR_REGION"/>
    <property type="match status" value="1"/>
</dbReference>
<feature type="region of interest" description="Disordered" evidence="2">
    <location>
        <begin position="473"/>
        <end position="566"/>
    </location>
</feature>
<dbReference type="Proteomes" id="UP001501011">
    <property type="component" value="Unassembled WGS sequence"/>
</dbReference>
<dbReference type="SMART" id="SM00028">
    <property type="entry name" value="TPR"/>
    <property type="match status" value="1"/>
</dbReference>
<dbReference type="InterPro" id="IPR019734">
    <property type="entry name" value="TPR_rpt"/>
</dbReference>
<feature type="compositionally biased region" description="Low complexity" evidence="2">
    <location>
        <begin position="474"/>
        <end position="508"/>
    </location>
</feature>
<evidence type="ECO:0000256" key="2">
    <source>
        <dbReference type="SAM" id="MobiDB-lite"/>
    </source>
</evidence>
<evidence type="ECO:0000259" key="4">
    <source>
        <dbReference type="Pfam" id="PF13519"/>
    </source>
</evidence>
<dbReference type="SUPFAM" id="SSF48452">
    <property type="entry name" value="TPR-like"/>
    <property type="match status" value="1"/>
</dbReference>
<accession>A0ABP8IEY6</accession>
<dbReference type="Gene3D" id="1.25.40.10">
    <property type="entry name" value="Tetratricopeptide repeat domain"/>
    <property type="match status" value="1"/>
</dbReference>
<dbReference type="InterPro" id="IPR036465">
    <property type="entry name" value="vWFA_dom_sf"/>
</dbReference>
<dbReference type="InterPro" id="IPR050768">
    <property type="entry name" value="UPF0353/GerABKA_families"/>
</dbReference>
<dbReference type="EMBL" id="BAABFV010000001">
    <property type="protein sequence ID" value="GAA4357476.1"/>
    <property type="molecule type" value="Genomic_DNA"/>
</dbReference>
<dbReference type="InterPro" id="IPR011990">
    <property type="entry name" value="TPR-like_helical_dom_sf"/>
</dbReference>
<evidence type="ECO:0000313" key="5">
    <source>
        <dbReference type="EMBL" id="GAA4357476.1"/>
    </source>
</evidence>
<keyword evidence="1" id="KW-0802">TPR repeat</keyword>
<dbReference type="PANTHER" id="PTHR22550:SF14">
    <property type="entry name" value="VWFA DOMAIN-CONTAINING PROTEIN"/>
    <property type="match status" value="1"/>
</dbReference>
<protein>
    <recommendedName>
        <fullName evidence="4">VWFA domain-containing protein</fullName>
    </recommendedName>
</protein>
<organism evidence="5 6">
    <name type="scientific">Kangiella marina</name>
    <dbReference type="NCBI Taxonomy" id="1079178"/>
    <lineage>
        <taxon>Bacteria</taxon>
        <taxon>Pseudomonadati</taxon>
        <taxon>Pseudomonadota</taxon>
        <taxon>Gammaproteobacteria</taxon>
        <taxon>Kangiellales</taxon>
        <taxon>Kangiellaceae</taxon>
        <taxon>Kangiella</taxon>
    </lineage>
</organism>